<dbReference type="Gene3D" id="2.40.128.630">
    <property type="match status" value="1"/>
</dbReference>
<feature type="transmembrane region" description="Helical" evidence="2">
    <location>
        <begin position="47"/>
        <end position="68"/>
    </location>
</feature>
<proteinExistence type="predicted"/>
<dbReference type="EMBL" id="MLJW01001540">
    <property type="protein sequence ID" value="OIQ77765.1"/>
    <property type="molecule type" value="Genomic_DNA"/>
</dbReference>
<dbReference type="InterPro" id="IPR015943">
    <property type="entry name" value="WD40/YVTN_repeat-like_dom_sf"/>
</dbReference>
<sequence>MGAERVRVTHDVELVEADGDSPVTTGQADGGTEGPAPVRPAWWRRHVWWLASGLVVVIIAASSVVHAVQVRMRLAELSDVPGIAAPIDGPVHERWSVDSSFQALGEVGGVLVGTEMDENGVTSARGIDATTGVATWSVPVTVPAAWGGSCALADGPVTGRERAVLACHVVDEVPPAPAGSTTLGLAVKAHLATLDPRTGAMLGTFPAGPLDTISAFGTEVAVASHRIGPTGGESTIRRWDPRTGSATWTAHHADPGSGGASSTSVQESSGVLLAQNGGDVWEVSASGAELRSWTGLRTDVGYWLMRTAGGHVLWATYGGTATPSADATGTTTVTVDNTVVISDLGERTAYTLDHLVPWTALVDDGSAPDLVLVAGSDPVAYDLRTGGEIWRLHREVDAFVVLDGTVYAAGAETVSATDARTGATRWAVRTDMPLGPGALETDGRSLFVVGVRAGSSVSTVEALDLAAGTVSWTSTLSHTFDGLTVLGGRLGAVSYTDAGKVTVLG</sequence>
<dbReference type="SUPFAM" id="SSF50998">
    <property type="entry name" value="Quinoprotein alcohol dehydrogenase-like"/>
    <property type="match status" value="2"/>
</dbReference>
<protein>
    <recommendedName>
        <fullName evidence="4">Outer membrane protein assembly factor BamB</fullName>
    </recommendedName>
</protein>
<keyword evidence="2" id="KW-0472">Membrane</keyword>
<evidence type="ECO:0000256" key="2">
    <source>
        <dbReference type="SAM" id="Phobius"/>
    </source>
</evidence>
<name>A0A1J5QP82_9ZZZZ</name>
<dbReference type="Gene3D" id="2.130.10.10">
    <property type="entry name" value="YVTN repeat-like/Quinoprotein amine dehydrogenase"/>
    <property type="match status" value="1"/>
</dbReference>
<dbReference type="AlphaFoldDB" id="A0A1J5QP82"/>
<accession>A0A1J5QP82</accession>
<keyword evidence="2" id="KW-0812">Transmembrane</keyword>
<dbReference type="InterPro" id="IPR011047">
    <property type="entry name" value="Quinoprotein_ADH-like_sf"/>
</dbReference>
<evidence type="ECO:0008006" key="4">
    <source>
        <dbReference type="Google" id="ProtNLM"/>
    </source>
</evidence>
<feature type="region of interest" description="Disordered" evidence="1">
    <location>
        <begin position="14"/>
        <end position="37"/>
    </location>
</feature>
<organism evidence="3">
    <name type="scientific">mine drainage metagenome</name>
    <dbReference type="NCBI Taxonomy" id="410659"/>
    <lineage>
        <taxon>unclassified sequences</taxon>
        <taxon>metagenomes</taxon>
        <taxon>ecological metagenomes</taxon>
    </lineage>
</organism>
<comment type="caution">
    <text evidence="3">The sequence shown here is derived from an EMBL/GenBank/DDBJ whole genome shotgun (WGS) entry which is preliminary data.</text>
</comment>
<keyword evidence="2" id="KW-1133">Transmembrane helix</keyword>
<evidence type="ECO:0000313" key="3">
    <source>
        <dbReference type="EMBL" id="OIQ77765.1"/>
    </source>
</evidence>
<gene>
    <name evidence="3" type="ORF">GALL_405410</name>
</gene>
<evidence type="ECO:0000256" key="1">
    <source>
        <dbReference type="SAM" id="MobiDB-lite"/>
    </source>
</evidence>
<feature type="region of interest" description="Disordered" evidence="1">
    <location>
        <begin position="245"/>
        <end position="266"/>
    </location>
</feature>
<reference evidence="3" key="1">
    <citation type="submission" date="2016-10" db="EMBL/GenBank/DDBJ databases">
        <title>Sequence of Gallionella enrichment culture.</title>
        <authorList>
            <person name="Poehlein A."/>
            <person name="Muehling M."/>
            <person name="Daniel R."/>
        </authorList>
    </citation>
    <scope>NUCLEOTIDE SEQUENCE</scope>
</reference>